<protein>
    <submittedName>
        <fullName evidence="1">Uncharacterized protein</fullName>
    </submittedName>
</protein>
<comment type="caution">
    <text evidence="1">The sequence shown here is derived from an EMBL/GenBank/DDBJ whole genome shotgun (WGS) entry which is preliminary data.</text>
</comment>
<keyword evidence="2" id="KW-1185">Reference proteome</keyword>
<proteinExistence type="predicted"/>
<gene>
    <name evidence="1" type="ORF">GQF01_02030</name>
</gene>
<accession>A0A6L8US93</accession>
<dbReference type="Proteomes" id="UP000481087">
    <property type="component" value="Unassembled WGS sequence"/>
</dbReference>
<dbReference type="EMBL" id="WTUZ01000005">
    <property type="protein sequence ID" value="MZQ80918.1"/>
    <property type="molecule type" value="Genomic_DNA"/>
</dbReference>
<evidence type="ECO:0000313" key="1">
    <source>
        <dbReference type="EMBL" id="MZQ80918.1"/>
    </source>
</evidence>
<reference evidence="1 2" key="1">
    <citation type="submission" date="2019-12" db="EMBL/GenBank/DDBJ databases">
        <title>Paenibacillus sp. nov. sp. isolated from soil.</title>
        <authorList>
            <person name="Kim J."/>
            <person name="Jeong S.E."/>
            <person name="Jung H.S."/>
            <person name="Jeon C.O."/>
        </authorList>
    </citation>
    <scope>NUCLEOTIDE SEQUENCE [LARGE SCALE GENOMIC DNA]</scope>
    <source>
        <strain evidence="1 2">5J-6</strain>
    </source>
</reference>
<organism evidence="1 2">
    <name type="scientific">Paenibacillus silvestris</name>
    <dbReference type="NCBI Taxonomy" id="2606219"/>
    <lineage>
        <taxon>Bacteria</taxon>
        <taxon>Bacillati</taxon>
        <taxon>Bacillota</taxon>
        <taxon>Bacilli</taxon>
        <taxon>Bacillales</taxon>
        <taxon>Paenibacillaceae</taxon>
        <taxon>Paenibacillus</taxon>
    </lineage>
</organism>
<dbReference type="AlphaFoldDB" id="A0A6L8US93"/>
<sequence length="94" mass="11079">MFTEVFNHFFEHQLKGSIILEIYESDIPKFIKGNSELLRKQKSSGWPMMYDSDDEMEQTLIEGGYKYIIIMSAYGMNGWVLAKNYEIIARKIKE</sequence>
<evidence type="ECO:0000313" key="2">
    <source>
        <dbReference type="Proteomes" id="UP000481087"/>
    </source>
</evidence>
<name>A0A6L8US93_9BACL</name>
<dbReference type="RefSeq" id="WP_161405228.1">
    <property type="nucleotide sequence ID" value="NZ_WTUZ01000005.1"/>
</dbReference>